<dbReference type="InterPro" id="IPR000014">
    <property type="entry name" value="PAS"/>
</dbReference>
<comment type="subcellular location">
    <subcellularLocation>
        <location evidence="2">Cell membrane</location>
        <topology evidence="2">Multi-pass membrane protein</topology>
    </subcellularLocation>
</comment>
<keyword evidence="7 12" id="KW-0812">Transmembrane</keyword>
<feature type="domain" description="PAS" evidence="13">
    <location>
        <begin position="645"/>
        <end position="719"/>
    </location>
</feature>
<reference evidence="14 15" key="1">
    <citation type="submission" date="2019-07" db="EMBL/GenBank/DDBJ databases">
        <title>Thalassofilum flectens gen. nov., sp. nov., a novel moderate thermophilic anaerobe from a shallow sea hot spring in Kunashir Island (Russia), representing a new family in the order Bacteroidales, and proposal of Thalassofilacea fam. nov.</title>
        <authorList>
            <person name="Kochetkova T.V."/>
            <person name="Podosokorskaya O.A."/>
            <person name="Novikov A."/>
            <person name="Elcheninov A.G."/>
            <person name="Toshchakov S.V."/>
            <person name="Kublanov I.V."/>
        </authorList>
    </citation>
    <scope>NUCLEOTIDE SEQUENCE [LARGE SCALE GENOMIC DNA]</scope>
    <source>
        <strain evidence="14 15">38-H</strain>
    </source>
</reference>
<dbReference type="PROSITE" id="PS50112">
    <property type="entry name" value="PAS"/>
    <property type="match status" value="1"/>
</dbReference>
<protein>
    <recommendedName>
        <fullName evidence="3">histidine kinase</fullName>
        <ecNumber evidence="3">2.7.13.3</ecNumber>
    </recommendedName>
</protein>
<dbReference type="SUPFAM" id="SSF55781">
    <property type="entry name" value="GAF domain-like"/>
    <property type="match status" value="1"/>
</dbReference>
<evidence type="ECO:0000256" key="7">
    <source>
        <dbReference type="ARBA" id="ARBA00022692"/>
    </source>
</evidence>
<dbReference type="InterPro" id="IPR003018">
    <property type="entry name" value="GAF"/>
</dbReference>
<dbReference type="CDD" id="cd12913">
    <property type="entry name" value="PDC1_MCP_like"/>
    <property type="match status" value="1"/>
</dbReference>
<dbReference type="Gene3D" id="3.30.450.40">
    <property type="match status" value="1"/>
</dbReference>
<name>A0A7D3Y115_9BACT</name>
<dbReference type="RefSeq" id="WP_173076137.1">
    <property type="nucleotide sequence ID" value="NZ_CP041345.1"/>
</dbReference>
<evidence type="ECO:0000256" key="4">
    <source>
        <dbReference type="ARBA" id="ARBA00022475"/>
    </source>
</evidence>
<dbReference type="PANTHER" id="PTHR45528">
    <property type="entry name" value="SENSOR HISTIDINE KINASE CPXA"/>
    <property type="match status" value="1"/>
</dbReference>
<dbReference type="AlphaFoldDB" id="A0A7D3Y115"/>
<feature type="coiled-coil region" evidence="11">
    <location>
        <begin position="413"/>
        <end position="445"/>
    </location>
</feature>
<gene>
    <name evidence="14" type="ORF">FHG85_11780</name>
</gene>
<dbReference type="Pfam" id="PF08448">
    <property type="entry name" value="PAS_4"/>
    <property type="match status" value="1"/>
</dbReference>
<sequence>MKISLTIRQKILYFILGTAIVVFSVVFYFISSSSRQLAYNQAIKLTNSYARQYALNIESWINQDFAVTRTLATTFLEYKQLPFDKWQKLIYPMYERVIKTTPRVDAYWDSWELSNLDTSWKKPYGRYFHIVYKRNGKYLTKTEMRSLDGDPPTYESMKKAAKELIAEPYISELQNGQMMTTLTSPLLENGKFIGLIGADLILTRFQNLVHEIKPYPNTFAFLLSNNGTFLAHPDSTIYKKNIADILPEFNEKYGILKKIKKGKSFSFSHTDEKGNGIYYTFEPIKIGKTNTPWAIGIAVPINDILAAANKNYNTSFILAVIGLLVMILVIYIVSNNIAKPIKTITQIILDFAKGKIIKDIKLDTKGNTEISQMAAAVEKSLIGIHKKTQFASEIGSGNLSVDLDLLSEDDHLGKSLLEMRDNLRKAREEEEQRKVEESKKRWINEGMAKFGEILRQNNDNLTLLSQELIKNLVWHLNASVGGIFLLNEDSETGDKTFDMVAMFAYDRNRLMKRSYHFAEGIIGACAAERDVIILKEVPQDYIEITSGLGGINPNFIIAVPLIFEDQVLGVIEIASLQEFKEHEIEFLKDLSNSIASTLNSVKVNSLTAELLMKSKEQAEMMAAQEEEMRQNMEELQATQEEAARRTFEFESLINALNTAAFVMEYDTNGYVVNINDGYLNFLGAKREDIIGMHYSDGLVLSDEEKKSFEKTWNEILNGKTHKHKTKINLLGKEYTLLESYTPTFDQNGQLVKILKIAMDISNI</sequence>
<evidence type="ECO:0000256" key="2">
    <source>
        <dbReference type="ARBA" id="ARBA00004651"/>
    </source>
</evidence>
<feature type="transmembrane region" description="Helical" evidence="12">
    <location>
        <begin position="315"/>
        <end position="333"/>
    </location>
</feature>
<dbReference type="CDD" id="cd00130">
    <property type="entry name" value="PAS"/>
    <property type="match status" value="1"/>
</dbReference>
<evidence type="ECO:0000256" key="6">
    <source>
        <dbReference type="ARBA" id="ARBA00022679"/>
    </source>
</evidence>
<feature type="transmembrane region" description="Helical" evidence="12">
    <location>
        <begin position="12"/>
        <end position="30"/>
    </location>
</feature>
<proteinExistence type="predicted"/>
<keyword evidence="10 12" id="KW-0472">Membrane</keyword>
<keyword evidence="9 12" id="KW-1133">Transmembrane helix</keyword>
<dbReference type="Pfam" id="PF13185">
    <property type="entry name" value="GAF_2"/>
    <property type="match status" value="1"/>
</dbReference>
<dbReference type="Pfam" id="PF02743">
    <property type="entry name" value="dCache_1"/>
    <property type="match status" value="1"/>
</dbReference>
<dbReference type="KEGG" id="ttz:FHG85_11780"/>
<dbReference type="PANTHER" id="PTHR45528:SF10">
    <property type="entry name" value="METHYL-ACCEPTING CHEMOTAXIS PROTEIN"/>
    <property type="match status" value="1"/>
</dbReference>
<evidence type="ECO:0000256" key="5">
    <source>
        <dbReference type="ARBA" id="ARBA00022553"/>
    </source>
</evidence>
<dbReference type="CDD" id="cd12912">
    <property type="entry name" value="PDC2_MCP_like"/>
    <property type="match status" value="1"/>
</dbReference>
<evidence type="ECO:0000256" key="3">
    <source>
        <dbReference type="ARBA" id="ARBA00012438"/>
    </source>
</evidence>
<accession>A0A7D3Y115</accession>
<organism evidence="14 15">
    <name type="scientific">Tenuifilum thalassicum</name>
    <dbReference type="NCBI Taxonomy" id="2590900"/>
    <lineage>
        <taxon>Bacteria</taxon>
        <taxon>Pseudomonadati</taxon>
        <taxon>Bacteroidota</taxon>
        <taxon>Bacteroidia</taxon>
        <taxon>Bacteroidales</taxon>
        <taxon>Tenuifilaceae</taxon>
        <taxon>Tenuifilum</taxon>
    </lineage>
</organism>
<evidence type="ECO:0000256" key="12">
    <source>
        <dbReference type="SAM" id="Phobius"/>
    </source>
</evidence>
<dbReference type="SUPFAM" id="SSF55785">
    <property type="entry name" value="PYP-like sensor domain (PAS domain)"/>
    <property type="match status" value="1"/>
</dbReference>
<dbReference type="InterPro" id="IPR013656">
    <property type="entry name" value="PAS_4"/>
</dbReference>
<dbReference type="SMART" id="SM00065">
    <property type="entry name" value="GAF"/>
    <property type="match status" value="1"/>
</dbReference>
<evidence type="ECO:0000256" key="10">
    <source>
        <dbReference type="ARBA" id="ARBA00023136"/>
    </source>
</evidence>
<evidence type="ECO:0000256" key="8">
    <source>
        <dbReference type="ARBA" id="ARBA00022777"/>
    </source>
</evidence>
<evidence type="ECO:0000256" key="11">
    <source>
        <dbReference type="SAM" id="Coils"/>
    </source>
</evidence>
<evidence type="ECO:0000313" key="14">
    <source>
        <dbReference type="EMBL" id="QKG80913.1"/>
    </source>
</evidence>
<dbReference type="InterPro" id="IPR050398">
    <property type="entry name" value="HssS/ArlS-like"/>
</dbReference>
<dbReference type="Gene3D" id="3.30.450.20">
    <property type="entry name" value="PAS domain"/>
    <property type="match status" value="3"/>
</dbReference>
<dbReference type="GO" id="GO:0000155">
    <property type="term" value="F:phosphorelay sensor kinase activity"/>
    <property type="evidence" value="ECO:0007669"/>
    <property type="project" value="TreeGrafter"/>
</dbReference>
<dbReference type="GO" id="GO:0005886">
    <property type="term" value="C:plasma membrane"/>
    <property type="evidence" value="ECO:0007669"/>
    <property type="project" value="UniProtKB-SubCell"/>
</dbReference>
<evidence type="ECO:0000256" key="1">
    <source>
        <dbReference type="ARBA" id="ARBA00000085"/>
    </source>
</evidence>
<keyword evidence="8" id="KW-0418">Kinase</keyword>
<keyword evidence="4" id="KW-1003">Cell membrane</keyword>
<comment type="catalytic activity">
    <reaction evidence="1">
        <text>ATP + protein L-histidine = ADP + protein N-phospho-L-histidine.</text>
        <dbReference type="EC" id="2.7.13.3"/>
    </reaction>
</comment>
<evidence type="ECO:0000313" key="15">
    <source>
        <dbReference type="Proteomes" id="UP000500961"/>
    </source>
</evidence>
<feature type="coiled-coil region" evidence="11">
    <location>
        <begin position="615"/>
        <end position="645"/>
    </location>
</feature>
<dbReference type="Proteomes" id="UP000500961">
    <property type="component" value="Chromosome"/>
</dbReference>
<dbReference type="EC" id="2.7.13.3" evidence="3"/>
<keyword evidence="11" id="KW-0175">Coiled coil</keyword>
<keyword evidence="15" id="KW-1185">Reference proteome</keyword>
<evidence type="ECO:0000256" key="9">
    <source>
        <dbReference type="ARBA" id="ARBA00022989"/>
    </source>
</evidence>
<evidence type="ECO:0000259" key="13">
    <source>
        <dbReference type="PROSITE" id="PS50112"/>
    </source>
</evidence>
<dbReference type="InterPro" id="IPR029016">
    <property type="entry name" value="GAF-like_dom_sf"/>
</dbReference>
<keyword evidence="6" id="KW-0808">Transferase</keyword>
<dbReference type="InterPro" id="IPR033479">
    <property type="entry name" value="dCache_1"/>
</dbReference>
<keyword evidence="5" id="KW-0597">Phosphoprotein</keyword>
<dbReference type="Gene3D" id="6.10.340.10">
    <property type="match status" value="1"/>
</dbReference>
<dbReference type="EMBL" id="CP041345">
    <property type="protein sequence ID" value="QKG80913.1"/>
    <property type="molecule type" value="Genomic_DNA"/>
</dbReference>
<dbReference type="NCBIfam" id="TIGR00229">
    <property type="entry name" value="sensory_box"/>
    <property type="match status" value="1"/>
</dbReference>
<dbReference type="InterPro" id="IPR035965">
    <property type="entry name" value="PAS-like_dom_sf"/>
</dbReference>